<keyword evidence="2" id="KW-1185">Reference proteome</keyword>
<organism evidence="1 2">
    <name type="scientific">Pandoraea communis</name>
    <dbReference type="NCBI Taxonomy" id="2508297"/>
    <lineage>
        <taxon>Bacteria</taxon>
        <taxon>Pseudomonadati</taxon>
        <taxon>Pseudomonadota</taxon>
        <taxon>Betaproteobacteria</taxon>
        <taxon>Burkholderiales</taxon>
        <taxon>Burkholderiaceae</taxon>
        <taxon>Pandoraea</taxon>
    </lineage>
</organism>
<name>A0A5E4Z790_9BURK</name>
<dbReference type="RefSeq" id="WP_150587311.1">
    <property type="nucleotide sequence ID" value="NZ_CABPSE010000038.1"/>
</dbReference>
<accession>A0A5E4Z790</accession>
<sequence>MAIRPIFSPSFEGPLLVSTRHVEFTWFPGMARGQAQKSIDSLHENAKTALNVSRVLEISSKSREESGVQLSAFNLMIRTAKGRRFSLECAYQASKVFERGGPFVDLLDAKSIDAKRDERLTQFGRLVKFNFFNVEWELEPRTAFYDWLYINALHKQKELADVVLSYRAFSDIAFNPERSINCQAYAAALYVSLHERGLLLGALKDKHHYLGIINTGSVSNAHENTVLNRPLL</sequence>
<dbReference type="AlphaFoldDB" id="A0A5E4Z790"/>
<proteinExistence type="predicted"/>
<gene>
    <name evidence="1" type="ORF">PCO31111_05111</name>
</gene>
<reference evidence="1 2" key="1">
    <citation type="submission" date="2019-08" db="EMBL/GenBank/DDBJ databases">
        <authorList>
            <person name="Peeters C."/>
        </authorList>
    </citation>
    <scope>NUCLEOTIDE SEQUENCE [LARGE SCALE GENOMIC DNA]</scope>
    <source>
        <strain evidence="1 2">LMG 31111</strain>
    </source>
</reference>
<evidence type="ECO:0000313" key="1">
    <source>
        <dbReference type="EMBL" id="VVE56295.1"/>
    </source>
</evidence>
<dbReference type="Proteomes" id="UP000383971">
    <property type="component" value="Unassembled WGS sequence"/>
</dbReference>
<evidence type="ECO:0000313" key="2">
    <source>
        <dbReference type="Proteomes" id="UP000383971"/>
    </source>
</evidence>
<dbReference type="Pfam" id="PF22397">
    <property type="entry name" value="NADAR-DarT1"/>
    <property type="match status" value="1"/>
</dbReference>
<protein>
    <submittedName>
        <fullName evidence="1">Uncharacterized protein</fullName>
    </submittedName>
</protein>
<dbReference type="EMBL" id="CABPSE010000038">
    <property type="protein sequence ID" value="VVE56295.1"/>
    <property type="molecule type" value="Genomic_DNA"/>
</dbReference>
<dbReference type="InterPro" id="IPR053913">
    <property type="entry name" value="NADAR-DarT1"/>
</dbReference>